<accession>A0A0M8P2F8</accession>
<dbReference type="Proteomes" id="UP000037696">
    <property type="component" value="Unassembled WGS sequence"/>
</dbReference>
<proteinExistence type="predicted"/>
<evidence type="ECO:0000313" key="3">
    <source>
        <dbReference type="Proteomes" id="UP000037696"/>
    </source>
</evidence>
<name>A0A0M8P2F8_9EURO</name>
<feature type="region of interest" description="Disordered" evidence="1">
    <location>
        <begin position="86"/>
        <end position="130"/>
    </location>
</feature>
<feature type="compositionally biased region" description="Basic and acidic residues" evidence="1">
    <location>
        <begin position="86"/>
        <end position="110"/>
    </location>
</feature>
<evidence type="ECO:0000256" key="1">
    <source>
        <dbReference type="SAM" id="MobiDB-lite"/>
    </source>
</evidence>
<feature type="compositionally biased region" description="Basic and acidic residues" evidence="1">
    <location>
        <begin position="117"/>
        <end position="130"/>
    </location>
</feature>
<dbReference type="EMBL" id="LHQQ01000182">
    <property type="protein sequence ID" value="KOS39934.1"/>
    <property type="molecule type" value="Genomic_DNA"/>
</dbReference>
<evidence type="ECO:0000313" key="2">
    <source>
        <dbReference type="EMBL" id="KOS39934.1"/>
    </source>
</evidence>
<comment type="caution">
    <text evidence="2">The sequence shown here is derived from an EMBL/GenBank/DDBJ whole genome shotgun (WGS) entry which is preliminary data.</text>
</comment>
<sequence>MWGSHQENLSLQPSLTNQYHQCLRALYHSCSKVPYTMLFSTAHKNQDLISQTLQKNEAMNQENAPEADHIIAEDNNQTSDNARYHTEALNEVRTQTKDEAAPQPLPKDKAAPTTKALSKDKAALKAELMH</sequence>
<gene>
    <name evidence="2" type="ORF">ACN38_g9201</name>
</gene>
<organism evidence="2 3">
    <name type="scientific">Penicillium nordicum</name>
    <dbReference type="NCBI Taxonomy" id="229535"/>
    <lineage>
        <taxon>Eukaryota</taxon>
        <taxon>Fungi</taxon>
        <taxon>Dikarya</taxon>
        <taxon>Ascomycota</taxon>
        <taxon>Pezizomycotina</taxon>
        <taxon>Eurotiomycetes</taxon>
        <taxon>Eurotiomycetidae</taxon>
        <taxon>Eurotiales</taxon>
        <taxon>Aspergillaceae</taxon>
        <taxon>Penicillium</taxon>
    </lineage>
</organism>
<protein>
    <submittedName>
        <fullName evidence="2">Uncharacterized protein</fullName>
    </submittedName>
</protein>
<reference evidence="2 3" key="1">
    <citation type="submission" date="2015-08" db="EMBL/GenBank/DDBJ databases">
        <title>Genome sequencing of Penicillium nordicum.</title>
        <authorList>
            <person name="Nguyen H.D."/>
            <person name="Seifert K.A."/>
        </authorList>
    </citation>
    <scope>NUCLEOTIDE SEQUENCE [LARGE SCALE GENOMIC DNA]</scope>
    <source>
        <strain evidence="2 3">DAOMC 185683</strain>
    </source>
</reference>
<dbReference type="AlphaFoldDB" id="A0A0M8P2F8"/>
<keyword evidence="3" id="KW-1185">Reference proteome</keyword>